<evidence type="ECO:0000313" key="1">
    <source>
        <dbReference type="EMBL" id="OOC52802.1"/>
    </source>
</evidence>
<proteinExistence type="predicted"/>
<sequence>MGEDWFASSFDVCGNPLSLGIIVFLDELLIVLDPASWDEHVPSQVTTDPRAFFGFHRHRGHGAFSVLDGIPGTCPDQAALV</sequence>
<dbReference type="Proteomes" id="UP000189004">
    <property type="component" value="Unassembled WGS sequence"/>
</dbReference>
<accession>A0A1V3BWR2</accession>
<gene>
    <name evidence="1" type="ORF">NOSIN_02305</name>
</gene>
<keyword evidence="2" id="KW-1185">Reference proteome</keyword>
<reference evidence="2" key="1">
    <citation type="submission" date="2016-08" db="EMBL/GenBank/DDBJ databases">
        <authorList>
            <person name="Tokovenko B."/>
            <person name="Kalinowski J."/>
        </authorList>
    </citation>
    <scope>NUCLEOTIDE SEQUENCE [LARGE SCALE GENOMIC DNA]</scope>
    <source>
        <strain evidence="2">UTMC102</strain>
    </source>
</reference>
<comment type="caution">
    <text evidence="1">The sequence shown here is derived from an EMBL/GenBank/DDBJ whole genome shotgun (WGS) entry which is preliminary data.</text>
</comment>
<organism evidence="1 2">
    <name type="scientific">Nocardiopsis sinuspersici</name>
    <dbReference type="NCBI Taxonomy" id="501010"/>
    <lineage>
        <taxon>Bacteria</taxon>
        <taxon>Bacillati</taxon>
        <taxon>Actinomycetota</taxon>
        <taxon>Actinomycetes</taxon>
        <taxon>Streptosporangiales</taxon>
        <taxon>Nocardiopsidaceae</taxon>
        <taxon>Nocardiopsis</taxon>
    </lineage>
</organism>
<dbReference type="EMBL" id="MCOK01000001">
    <property type="protein sequence ID" value="OOC52802.1"/>
    <property type="molecule type" value="Genomic_DNA"/>
</dbReference>
<name>A0A1V3BWR2_9ACTN</name>
<evidence type="ECO:0000313" key="2">
    <source>
        <dbReference type="Proteomes" id="UP000189004"/>
    </source>
</evidence>
<dbReference type="AlphaFoldDB" id="A0A1V3BWR2"/>
<protein>
    <submittedName>
        <fullName evidence="1">Uncharacterized protein</fullName>
    </submittedName>
</protein>